<dbReference type="GeneID" id="18810075"/>
<sequence length="72" mass="7668">MPFNMQADPSEVLSLKGLLHVIYLHKSSLETATSVLNPTCFGTLNGIKSSIYIAAFRCTANVLIATILSAIG</sequence>
<name>F8NEY6_SERL9</name>
<organism>
    <name type="scientific">Serpula lacrymans var. lacrymans (strain S7.9)</name>
    <name type="common">Dry rot fungus</name>
    <dbReference type="NCBI Taxonomy" id="578457"/>
    <lineage>
        <taxon>Eukaryota</taxon>
        <taxon>Fungi</taxon>
        <taxon>Dikarya</taxon>
        <taxon>Basidiomycota</taxon>
        <taxon>Agaricomycotina</taxon>
        <taxon>Agaricomycetes</taxon>
        <taxon>Agaricomycetidae</taxon>
        <taxon>Boletales</taxon>
        <taxon>Coniophorineae</taxon>
        <taxon>Serpulaceae</taxon>
        <taxon>Serpula</taxon>
    </lineage>
</organism>
<dbReference type="KEGG" id="sla:SERLADRAFT_364874"/>
<proteinExistence type="predicted"/>
<dbReference type="HOGENOM" id="CLU_2723769_0_0_1"/>
<dbReference type="EMBL" id="GL945428">
    <property type="protein sequence ID" value="EGO31134.1"/>
    <property type="molecule type" value="Genomic_DNA"/>
</dbReference>
<dbReference type="AlphaFoldDB" id="F8NEY6"/>
<dbReference type="Proteomes" id="UP000008064">
    <property type="component" value="Unassembled WGS sequence"/>
</dbReference>
<protein>
    <submittedName>
        <fullName evidence="1">Uncharacterized protein</fullName>
    </submittedName>
</protein>
<dbReference type="RefSeq" id="XP_007313018.1">
    <property type="nucleotide sequence ID" value="XM_007312956.1"/>
</dbReference>
<evidence type="ECO:0000313" key="1">
    <source>
        <dbReference type="EMBL" id="EGO31134.1"/>
    </source>
</evidence>
<accession>F8NEY6</accession>
<gene>
    <name evidence="1" type="ORF">SERLADRAFT_364874</name>
</gene>
<reference evidence="1" key="1">
    <citation type="submission" date="2011-04" db="EMBL/GenBank/DDBJ databases">
        <title>Evolution of plant cell wall degrading machinery underlies the functional diversity of forest fungi.</title>
        <authorList>
            <consortium name="US DOE Joint Genome Institute (JGI-PGF)"/>
            <person name="Eastwood D.C."/>
            <person name="Floudas D."/>
            <person name="Binder M."/>
            <person name="Majcherczyk A."/>
            <person name="Schneider P."/>
            <person name="Aerts A."/>
            <person name="Asiegbu F.O."/>
            <person name="Baker S.E."/>
            <person name="Barry K."/>
            <person name="Bendiksby M."/>
            <person name="Blumentritt M."/>
            <person name="Coutinho P.M."/>
            <person name="Cullen D."/>
            <person name="Cullen D."/>
            <person name="Gathman A."/>
            <person name="Goodell B."/>
            <person name="Henrissat B."/>
            <person name="Ihrmark K."/>
            <person name="Kauserud H."/>
            <person name="Kohler A."/>
            <person name="LaButti K."/>
            <person name="Lapidus A."/>
            <person name="Lavin J.L."/>
            <person name="Lee Y.-H."/>
            <person name="Lindquist E."/>
            <person name="Lilly W."/>
            <person name="Lucas S."/>
            <person name="Morin E."/>
            <person name="Murat C."/>
            <person name="Oguiza J.A."/>
            <person name="Park J."/>
            <person name="Pisabarro A.G."/>
            <person name="Riley R."/>
            <person name="Rosling A."/>
            <person name="Salamov A."/>
            <person name="Schmidt O."/>
            <person name="Schmutz J."/>
            <person name="Skrede I."/>
            <person name="Stenlid J."/>
            <person name="Wiebenga A."/>
            <person name="Xie X."/>
            <person name="Kues U."/>
            <person name="Hibbett D.S."/>
            <person name="Hoffmeister D."/>
            <person name="Hogberg N."/>
            <person name="Martin F."/>
            <person name="Grigoriev I.V."/>
            <person name="Watkinson S.C."/>
        </authorList>
    </citation>
    <scope>NUCLEOTIDE SEQUENCE</scope>
    <source>
        <strain evidence="1">S7.9</strain>
    </source>
</reference>